<feature type="compositionally biased region" description="Low complexity" evidence="1">
    <location>
        <begin position="50"/>
        <end position="59"/>
    </location>
</feature>
<feature type="non-terminal residue" evidence="2">
    <location>
        <position position="154"/>
    </location>
</feature>
<evidence type="ECO:0000313" key="3">
    <source>
        <dbReference type="Proteomes" id="UP000335636"/>
    </source>
</evidence>
<reference evidence="2" key="1">
    <citation type="submission" date="2019-04" db="EMBL/GenBank/DDBJ databases">
        <authorList>
            <person name="Alioto T."/>
            <person name="Alioto T."/>
        </authorList>
    </citation>
    <scope>NUCLEOTIDE SEQUENCE [LARGE SCALE GENOMIC DNA]</scope>
</reference>
<feature type="region of interest" description="Disordered" evidence="1">
    <location>
        <begin position="1"/>
        <end position="130"/>
    </location>
</feature>
<dbReference type="AlphaFoldDB" id="A0A5E4DIQ2"/>
<feature type="compositionally biased region" description="Basic and acidic residues" evidence="1">
    <location>
        <begin position="25"/>
        <end position="43"/>
    </location>
</feature>
<proteinExistence type="predicted"/>
<sequence length="154" mass="17210">MGKRGSRSQSQLLSNLTKKQKKHLRDFGEEHPFYDRVSGKEAKPQICQLSESSDGSNSESESESEPEQVSGYHKLLASLKNVSEEEDEEEEEEEEEEDSVVDDAEMNNESADDDVSVEEETATASTKMQESKCFGVDSLSLPDGADWAQFPPVW</sequence>
<organism evidence="2 3">
    <name type="scientific">Marmota monax</name>
    <name type="common">Woodchuck</name>
    <dbReference type="NCBI Taxonomy" id="9995"/>
    <lineage>
        <taxon>Eukaryota</taxon>
        <taxon>Metazoa</taxon>
        <taxon>Chordata</taxon>
        <taxon>Craniata</taxon>
        <taxon>Vertebrata</taxon>
        <taxon>Euteleostomi</taxon>
        <taxon>Mammalia</taxon>
        <taxon>Eutheria</taxon>
        <taxon>Euarchontoglires</taxon>
        <taxon>Glires</taxon>
        <taxon>Rodentia</taxon>
        <taxon>Sciuromorpha</taxon>
        <taxon>Sciuridae</taxon>
        <taxon>Xerinae</taxon>
        <taxon>Marmotini</taxon>
        <taxon>Marmota</taxon>
    </lineage>
</organism>
<protein>
    <submittedName>
        <fullName evidence="2">Uncharacterized protein</fullName>
    </submittedName>
</protein>
<comment type="caution">
    <text evidence="2">The sequence shown here is derived from an EMBL/GenBank/DDBJ whole genome shotgun (WGS) entry which is preliminary data.</text>
</comment>
<evidence type="ECO:0000256" key="1">
    <source>
        <dbReference type="SAM" id="MobiDB-lite"/>
    </source>
</evidence>
<keyword evidence="3" id="KW-1185">Reference proteome</keyword>
<gene>
    <name evidence="2" type="ORF">MONAX_5E042308</name>
</gene>
<name>A0A5E4DIQ2_MARMO</name>
<feature type="compositionally biased region" description="Acidic residues" evidence="1">
    <location>
        <begin position="84"/>
        <end position="121"/>
    </location>
</feature>
<feature type="compositionally biased region" description="Polar residues" evidence="1">
    <location>
        <begin position="7"/>
        <end position="17"/>
    </location>
</feature>
<accession>A0A5E4DIQ2</accession>
<dbReference type="Proteomes" id="UP000335636">
    <property type="component" value="Unassembled WGS sequence"/>
</dbReference>
<dbReference type="EMBL" id="CABDUW010013960">
    <property type="protein sequence ID" value="VTJ92122.1"/>
    <property type="molecule type" value="Genomic_DNA"/>
</dbReference>
<evidence type="ECO:0000313" key="2">
    <source>
        <dbReference type="EMBL" id="VTJ92122.1"/>
    </source>
</evidence>